<dbReference type="PANTHER" id="PTHR22550:SF14">
    <property type="entry name" value="VWFA DOMAIN-CONTAINING PROTEIN"/>
    <property type="match status" value="1"/>
</dbReference>
<dbReference type="SMART" id="SM00028">
    <property type="entry name" value="TPR"/>
    <property type="match status" value="1"/>
</dbReference>
<name>A0ABS5I0B3_9GAMM</name>
<evidence type="ECO:0000313" key="5">
    <source>
        <dbReference type="EMBL" id="MBR9727464.1"/>
    </source>
</evidence>
<dbReference type="InterPro" id="IPR002035">
    <property type="entry name" value="VWF_A"/>
</dbReference>
<sequence length="694" mass="76759">MIHFIRPEWLWALVPAIIFFSLIAKHHKSQSAWDNYIAPHLSKILIGQQQSVTKQPKWVILLCWIIAVLALSGPALQKQPLPVFAKDQGRVIIVDMSLSMYASDLTPNRLSHLRFKATDLVNALKEGDTGLIAYAGDAFVISPLTQDKGTILNLLPTLSPDIMPVRGSNLASALEQAQKLLKQGGHQTGDIIVLSDGLSDEQFNQAAKTLADPFRLSVMAIGTEQGSPIKLPNGQFLRDNKNDVVVAKTNMSLFDKLTKQHHGIVVPIQADGSDINTITTWLDTSGKSSKTAFTSETWHDLGPYIALFLLLPLLLNFRYKLLQCVAPIPLVILLAMSVLPSPAAQANTWDDLWRTGDQQGKQAFEKQQFKDAASKFTSPQWQASAQYKAGNYKQALPLYEQDKSANGLYNQANTLMQLGKYQQAADRYNQALKQQTDFPQAQQNLALAKSLLAQQKKQQQNKNQSDKKDQGNKSNKGDKSKKDPQSQQGQQQSKDGKGQQQSGDKKQSQDNQGKSGQQPQNQQKQQQNNSANNHSDKQQHQGDKQDSQKNQSQSQAPNDKKPANAEPQSTPKQQQSAATQGEHSPKKPDNEAQMQANSAQQAANKQKATAKDKAQAPAANPKPVNGQQAKDNQPPAAASSVSPAEKETQAMPIEMERALRAVSEDPQVLIRNKMQLEYQKRRQNGQLPKDKQQW</sequence>
<dbReference type="SUPFAM" id="SSF48452">
    <property type="entry name" value="TPR-like"/>
    <property type="match status" value="1"/>
</dbReference>
<evidence type="ECO:0000259" key="4">
    <source>
        <dbReference type="PROSITE" id="PS50234"/>
    </source>
</evidence>
<dbReference type="EMBL" id="JAAIKR010000003">
    <property type="protein sequence ID" value="MBR9727464.1"/>
    <property type="molecule type" value="Genomic_DNA"/>
</dbReference>
<feature type="compositionally biased region" description="Low complexity" evidence="2">
    <location>
        <begin position="485"/>
        <end position="502"/>
    </location>
</feature>
<comment type="caution">
    <text evidence="5">The sequence shown here is derived from an EMBL/GenBank/DDBJ whole genome shotgun (WGS) entry which is preliminary data.</text>
</comment>
<feature type="compositionally biased region" description="Low complexity" evidence="2">
    <location>
        <begin position="509"/>
        <end position="533"/>
    </location>
</feature>
<dbReference type="Gene3D" id="1.25.40.10">
    <property type="entry name" value="Tetratricopeptide repeat domain"/>
    <property type="match status" value="1"/>
</dbReference>
<dbReference type="PROSITE" id="PS50005">
    <property type="entry name" value="TPR"/>
    <property type="match status" value="1"/>
</dbReference>
<evidence type="ECO:0000256" key="3">
    <source>
        <dbReference type="SAM" id="Phobius"/>
    </source>
</evidence>
<dbReference type="Proteomes" id="UP000811844">
    <property type="component" value="Unassembled WGS sequence"/>
</dbReference>
<dbReference type="SUPFAM" id="SSF53300">
    <property type="entry name" value="vWA-like"/>
    <property type="match status" value="1"/>
</dbReference>
<dbReference type="Gene3D" id="3.40.50.410">
    <property type="entry name" value="von Willebrand factor, type A domain"/>
    <property type="match status" value="1"/>
</dbReference>
<keyword evidence="1" id="KW-0802">TPR repeat</keyword>
<proteinExistence type="predicted"/>
<feature type="compositionally biased region" description="Basic and acidic residues" evidence="2">
    <location>
        <begin position="644"/>
        <end position="663"/>
    </location>
</feature>
<feature type="transmembrane region" description="Helical" evidence="3">
    <location>
        <begin position="6"/>
        <end position="24"/>
    </location>
</feature>
<dbReference type="RefSeq" id="WP_153662397.1">
    <property type="nucleotide sequence ID" value="NZ_JAAIKR010000003.1"/>
</dbReference>
<dbReference type="SMART" id="SM00327">
    <property type="entry name" value="VWA"/>
    <property type="match status" value="1"/>
</dbReference>
<evidence type="ECO:0000313" key="6">
    <source>
        <dbReference type="Proteomes" id="UP000811844"/>
    </source>
</evidence>
<accession>A0ABS5I0B3</accession>
<feature type="region of interest" description="Disordered" evidence="2">
    <location>
        <begin position="453"/>
        <end position="694"/>
    </location>
</feature>
<feature type="domain" description="VWFA" evidence="4">
    <location>
        <begin position="89"/>
        <end position="222"/>
    </location>
</feature>
<feature type="compositionally biased region" description="Basic and acidic residues" evidence="2">
    <location>
        <begin position="534"/>
        <end position="547"/>
    </location>
</feature>
<organism evidence="5 6">
    <name type="scientific">Shewanella intestini</name>
    <dbReference type="NCBI Taxonomy" id="2017544"/>
    <lineage>
        <taxon>Bacteria</taxon>
        <taxon>Pseudomonadati</taxon>
        <taxon>Pseudomonadota</taxon>
        <taxon>Gammaproteobacteria</taxon>
        <taxon>Alteromonadales</taxon>
        <taxon>Shewanellaceae</taxon>
        <taxon>Shewanella</taxon>
    </lineage>
</organism>
<evidence type="ECO:0000256" key="1">
    <source>
        <dbReference type="PROSITE-ProRule" id="PRU00339"/>
    </source>
</evidence>
<dbReference type="PROSITE" id="PS50234">
    <property type="entry name" value="VWFA"/>
    <property type="match status" value="1"/>
</dbReference>
<dbReference type="InterPro" id="IPR011990">
    <property type="entry name" value="TPR-like_helical_dom_sf"/>
</dbReference>
<evidence type="ECO:0000256" key="2">
    <source>
        <dbReference type="SAM" id="MobiDB-lite"/>
    </source>
</evidence>
<reference evidence="5 6" key="1">
    <citation type="submission" date="2020-02" db="EMBL/GenBank/DDBJ databases">
        <title>Shewanella WXL01 sp. nov., a marine bacterium isolated from green algae in Luhuitou Fringing Reef (Northern South China Sea).</title>
        <authorList>
            <person name="Wang X."/>
        </authorList>
    </citation>
    <scope>NUCLEOTIDE SEQUENCE [LARGE SCALE GENOMIC DNA]</scope>
    <source>
        <strain evidence="5 6">MCCC 1A01895</strain>
    </source>
</reference>
<feature type="compositionally biased region" description="Low complexity" evidence="2">
    <location>
        <begin position="592"/>
        <end position="607"/>
    </location>
</feature>
<dbReference type="PANTHER" id="PTHR22550">
    <property type="entry name" value="SPORE GERMINATION PROTEIN"/>
    <property type="match status" value="1"/>
</dbReference>
<keyword evidence="3" id="KW-0472">Membrane</keyword>
<feature type="compositionally biased region" description="Polar residues" evidence="2">
    <location>
        <begin position="566"/>
        <end position="582"/>
    </location>
</feature>
<feature type="compositionally biased region" description="Basic and acidic residues" evidence="2">
    <location>
        <begin position="464"/>
        <end position="484"/>
    </location>
</feature>
<dbReference type="Pfam" id="PF13519">
    <property type="entry name" value="VWA_2"/>
    <property type="match status" value="1"/>
</dbReference>
<feature type="repeat" description="TPR" evidence="1">
    <location>
        <begin position="405"/>
        <end position="438"/>
    </location>
</feature>
<feature type="compositionally biased region" description="Low complexity" evidence="2">
    <location>
        <begin position="634"/>
        <end position="643"/>
    </location>
</feature>
<feature type="compositionally biased region" description="Low complexity" evidence="2">
    <location>
        <begin position="453"/>
        <end position="463"/>
    </location>
</feature>
<keyword evidence="3" id="KW-1133">Transmembrane helix</keyword>
<keyword evidence="6" id="KW-1185">Reference proteome</keyword>
<dbReference type="InterPro" id="IPR036465">
    <property type="entry name" value="vWFA_dom_sf"/>
</dbReference>
<dbReference type="InterPro" id="IPR050768">
    <property type="entry name" value="UPF0353/GerABKA_families"/>
</dbReference>
<keyword evidence="3" id="KW-0812">Transmembrane</keyword>
<dbReference type="InterPro" id="IPR019734">
    <property type="entry name" value="TPR_rpt"/>
</dbReference>
<gene>
    <name evidence="5" type="ORF">G3R48_05610</name>
</gene>
<feature type="transmembrane region" description="Helical" evidence="3">
    <location>
        <begin position="58"/>
        <end position="76"/>
    </location>
</feature>
<protein>
    <submittedName>
        <fullName evidence="5">VWA domain-containing protein</fullName>
    </submittedName>
</protein>